<dbReference type="EC" id="1.8.1.2" evidence="1"/>
<dbReference type="Pfam" id="PF00175">
    <property type="entry name" value="NAD_binding_1"/>
    <property type="match status" value="1"/>
</dbReference>
<keyword evidence="5 12" id="KW-0288">FMN</keyword>
<feature type="binding site" evidence="12">
    <location>
        <begin position="118"/>
        <end position="121"/>
    </location>
    <ligand>
        <name>FMN</name>
        <dbReference type="ChEBI" id="CHEBI:58210"/>
    </ligand>
</feature>
<evidence type="ECO:0000256" key="9">
    <source>
        <dbReference type="ARBA" id="ARBA00023002"/>
    </source>
</evidence>
<dbReference type="Gene3D" id="3.40.50.360">
    <property type="match status" value="1"/>
</dbReference>
<dbReference type="Pfam" id="PF00667">
    <property type="entry name" value="FAD_binding_1"/>
    <property type="match status" value="1"/>
</dbReference>
<dbReference type="RefSeq" id="WP_126990216.1">
    <property type="nucleotide sequence ID" value="NZ_JTFC01000026.1"/>
</dbReference>
<keyword evidence="7 12" id="KW-0521">NADP</keyword>
<dbReference type="Proteomes" id="UP000288623">
    <property type="component" value="Unassembled WGS sequence"/>
</dbReference>
<dbReference type="PANTHER" id="PTHR19384">
    <property type="entry name" value="NITRIC OXIDE SYNTHASE-RELATED"/>
    <property type="match status" value="1"/>
</dbReference>
<sequence length="595" mass="65957">MVLQVENSPFTEQQVKLLNELLPNLTDNQKIWLNGYLSAPQAVAAQATAVLEGLQQVSKPKTITATILYASQTGNSQKLAECFGAELAQNQVDVNVASMSDFKPKDLKKLDNLFIIASTHGEGEAPDNAIGFYDFLHSKRAPKLDQLNYAVLALGDSSYEFFCKTGADFDQRLSELGATAIAPRVDCDVDYEDDAAAWLTTVQQALLKQSGQTEVATQTVTAPAPTSTYNKKNPFQAEILEKINLNMDGSNKETYHIELSLEGSGLTFEPGDSLGIIPQNDPALAAQLVEVLGFDATAQVTVQDTTVTVLEALTNTLEITVVSKPLVQKLAAFTKTDITPILEGDFHAYSYGRDLIDFVTEYGPFDWTPQQFVEQLRAIPHRLYSIASSYTANPDEVHLTIGKVAYEANGRARTGVTSGQVAERLEIGDTVSIFTKENPNFKLPQDADTPIIMIGAGTGVAPFRSFVEERAETGAEGKSWLFFGDQCFVYDFLYQVEWLNYLQDGTLTKMDVAFSRDQAQKIYVQHRLLEHAQEVYEWLQQGAVIYVCGDEKAMAKDVHEALLQIIEQQGNISREEAVETLVQYQQQKRYQRDVY</sequence>
<evidence type="ECO:0000256" key="2">
    <source>
        <dbReference type="ARBA" id="ARBA00022448"/>
    </source>
</evidence>
<dbReference type="InterPro" id="IPR039261">
    <property type="entry name" value="FNR_nucleotide-bd"/>
</dbReference>
<evidence type="ECO:0000256" key="11">
    <source>
        <dbReference type="ARBA" id="ARBA00052219"/>
    </source>
</evidence>
<dbReference type="Gene3D" id="3.40.50.80">
    <property type="entry name" value="Nucleotide-binding domain of ferredoxin-NADP reductase (FNR) module"/>
    <property type="match status" value="1"/>
</dbReference>
<evidence type="ECO:0000259" key="13">
    <source>
        <dbReference type="PROSITE" id="PS50902"/>
    </source>
</evidence>
<feature type="binding site" evidence="12">
    <location>
        <begin position="415"/>
        <end position="418"/>
    </location>
    <ligand>
        <name>FAD</name>
        <dbReference type="ChEBI" id="CHEBI:57692"/>
    </ligand>
</feature>
<feature type="binding site" evidence="12">
    <location>
        <begin position="382"/>
        <end position="385"/>
    </location>
    <ligand>
        <name>FAD</name>
        <dbReference type="ChEBI" id="CHEBI:57692"/>
    </ligand>
</feature>
<dbReference type="GO" id="GO:0010181">
    <property type="term" value="F:FMN binding"/>
    <property type="evidence" value="ECO:0007669"/>
    <property type="project" value="InterPro"/>
</dbReference>
<dbReference type="InterPro" id="IPR001433">
    <property type="entry name" value="OxRdtase_FAD/NAD-bd"/>
</dbReference>
<dbReference type="InterPro" id="IPR008254">
    <property type="entry name" value="Flavodoxin/NO_synth"/>
</dbReference>
<evidence type="ECO:0000256" key="3">
    <source>
        <dbReference type="ARBA" id="ARBA00022605"/>
    </source>
</evidence>
<proteinExistence type="predicted"/>
<dbReference type="GO" id="GO:0019344">
    <property type="term" value="P:cysteine biosynthetic process"/>
    <property type="evidence" value="ECO:0007669"/>
    <property type="project" value="UniProtKB-KW"/>
</dbReference>
<dbReference type="GO" id="GO:0050660">
    <property type="term" value="F:flavin adenine dinucleotide binding"/>
    <property type="evidence" value="ECO:0007669"/>
    <property type="project" value="InterPro"/>
</dbReference>
<feature type="domain" description="FAD-binding FR-type" evidence="14">
    <location>
        <begin position="232"/>
        <end position="444"/>
    </location>
</feature>
<protein>
    <recommendedName>
        <fullName evidence="1">assimilatory sulfite reductase (NADPH)</fullName>
        <ecNumber evidence="1">1.8.1.2</ecNumber>
    </recommendedName>
</protein>
<feature type="binding site" evidence="12">
    <location>
        <begin position="154"/>
        <end position="163"/>
    </location>
    <ligand>
        <name>FMN</name>
        <dbReference type="ChEBI" id="CHEBI:58210"/>
    </ligand>
</feature>
<dbReference type="FunFam" id="3.40.50.80:FF:000001">
    <property type="entry name" value="NADPH--cytochrome P450 reductase 1"/>
    <property type="match status" value="1"/>
</dbReference>
<dbReference type="GO" id="GO:0005829">
    <property type="term" value="C:cytosol"/>
    <property type="evidence" value="ECO:0007669"/>
    <property type="project" value="TreeGrafter"/>
</dbReference>
<evidence type="ECO:0000256" key="4">
    <source>
        <dbReference type="ARBA" id="ARBA00022630"/>
    </source>
</evidence>
<dbReference type="InterPro" id="IPR003097">
    <property type="entry name" value="CysJ-like_FAD-binding"/>
</dbReference>
<dbReference type="PANTHER" id="PTHR19384:SF128">
    <property type="entry name" value="NADPH OXIDOREDUCTASE A"/>
    <property type="match status" value="1"/>
</dbReference>
<evidence type="ECO:0000313" key="16">
    <source>
        <dbReference type="Proteomes" id="UP000288623"/>
    </source>
</evidence>
<evidence type="ECO:0000259" key="14">
    <source>
        <dbReference type="PROSITE" id="PS51384"/>
    </source>
</evidence>
<dbReference type="OrthoDB" id="9789468at2"/>
<comment type="cofactor">
    <cofactor evidence="12">
        <name>FAD</name>
        <dbReference type="ChEBI" id="CHEBI:57692"/>
    </cofactor>
    <text evidence="12">Binds 1 FAD per subunit.</text>
</comment>
<dbReference type="InterPro" id="IPR017938">
    <property type="entry name" value="Riboflavin_synthase-like_b-brl"/>
</dbReference>
<dbReference type="InterPro" id="IPR010199">
    <property type="entry name" value="CysJ"/>
</dbReference>
<dbReference type="PIRSF" id="PIRSF000207">
    <property type="entry name" value="SiR-FP_CysJ"/>
    <property type="match status" value="1"/>
</dbReference>
<dbReference type="InterPro" id="IPR001094">
    <property type="entry name" value="Flavdoxin-like"/>
</dbReference>
<dbReference type="NCBIfam" id="TIGR01931">
    <property type="entry name" value="cysJ"/>
    <property type="match status" value="1"/>
</dbReference>
<dbReference type="GO" id="GO:0004783">
    <property type="term" value="F:sulfite reductase (NADPH) activity"/>
    <property type="evidence" value="ECO:0007669"/>
    <property type="project" value="UniProtKB-EC"/>
</dbReference>
<dbReference type="PRINTS" id="PR00371">
    <property type="entry name" value="FPNCR"/>
</dbReference>
<dbReference type="Gene3D" id="2.40.30.10">
    <property type="entry name" value="Translation factors"/>
    <property type="match status" value="1"/>
</dbReference>
<feature type="binding site" evidence="12">
    <location>
        <position position="557"/>
    </location>
    <ligand>
        <name>NADP(+)</name>
        <dbReference type="ChEBI" id="CHEBI:58349"/>
    </ligand>
</feature>
<keyword evidence="8" id="KW-0249">Electron transport</keyword>
<feature type="domain" description="Flavodoxin-like" evidence="13">
    <location>
        <begin position="65"/>
        <end position="203"/>
    </location>
</feature>
<dbReference type="Gene3D" id="1.20.990.10">
    <property type="entry name" value="NADPH-cytochrome p450 Reductase, Chain A, domain 3"/>
    <property type="match status" value="1"/>
</dbReference>
<feature type="binding site" evidence="12">
    <location>
        <position position="595"/>
    </location>
    <ligand>
        <name>FAD</name>
        <dbReference type="ChEBI" id="CHEBI:57692"/>
    </ligand>
</feature>
<dbReference type="CDD" id="cd06199">
    <property type="entry name" value="SiR"/>
    <property type="match status" value="1"/>
</dbReference>
<accession>A0A433RVL5</accession>
<name>A0A433RVL5_9BACL</name>
<keyword evidence="16" id="KW-1185">Reference proteome</keyword>
<feature type="binding site" evidence="12">
    <location>
        <begin position="515"/>
        <end position="516"/>
    </location>
    <ligand>
        <name>NADP(+)</name>
        <dbReference type="ChEBI" id="CHEBI:58349"/>
    </ligand>
</feature>
<dbReference type="EMBL" id="JTFC01000026">
    <property type="protein sequence ID" value="RUS57315.1"/>
    <property type="molecule type" value="Genomic_DNA"/>
</dbReference>
<evidence type="ECO:0000313" key="15">
    <source>
        <dbReference type="EMBL" id="RUS57315.1"/>
    </source>
</evidence>
<keyword evidence="6 12" id="KW-0274">FAD</keyword>
<feature type="binding site" evidence="12">
    <location>
        <begin position="400"/>
        <end position="402"/>
    </location>
    <ligand>
        <name>FAD</name>
        <dbReference type="ChEBI" id="CHEBI:57692"/>
    </ligand>
</feature>
<keyword evidence="3" id="KW-0028">Amino-acid biosynthesis</keyword>
<dbReference type="InterPro" id="IPR001709">
    <property type="entry name" value="Flavoprot_Pyr_Nucl_cyt_Rdtase"/>
</dbReference>
<keyword evidence="4" id="KW-0285">Flavoprotein</keyword>
<dbReference type="InterPro" id="IPR017927">
    <property type="entry name" value="FAD-bd_FR_type"/>
</dbReference>
<feature type="binding site" evidence="12">
    <location>
        <position position="406"/>
    </location>
    <ligand>
        <name>FAD</name>
        <dbReference type="ChEBI" id="CHEBI:57692"/>
    </ligand>
</feature>
<feature type="binding site" evidence="12">
    <location>
        <begin position="521"/>
        <end position="525"/>
    </location>
    <ligand>
        <name>NADP(+)</name>
        <dbReference type="ChEBI" id="CHEBI:58349"/>
    </ligand>
</feature>
<evidence type="ECO:0000256" key="8">
    <source>
        <dbReference type="ARBA" id="ARBA00022982"/>
    </source>
</evidence>
<dbReference type="PROSITE" id="PS50902">
    <property type="entry name" value="FLAVODOXIN_LIKE"/>
    <property type="match status" value="1"/>
</dbReference>
<evidence type="ECO:0000256" key="7">
    <source>
        <dbReference type="ARBA" id="ARBA00022857"/>
    </source>
</evidence>
<feature type="binding site" evidence="12">
    <location>
        <position position="320"/>
    </location>
    <ligand>
        <name>FAD</name>
        <dbReference type="ChEBI" id="CHEBI:57692"/>
    </ligand>
</feature>
<evidence type="ECO:0000256" key="6">
    <source>
        <dbReference type="ARBA" id="ARBA00022827"/>
    </source>
</evidence>
<evidence type="ECO:0000256" key="10">
    <source>
        <dbReference type="ARBA" id="ARBA00023192"/>
    </source>
</evidence>
<comment type="cofactor">
    <cofactor evidence="12">
        <name>FMN</name>
        <dbReference type="ChEBI" id="CHEBI:58210"/>
    </cofactor>
    <text evidence="12">Binds 1 FMN per subunit.</text>
</comment>
<keyword evidence="10" id="KW-0198">Cysteine biosynthesis</keyword>
<keyword evidence="9" id="KW-0560">Oxidoreductase</keyword>
<reference evidence="15 16" key="1">
    <citation type="submission" date="2014-11" db="EMBL/GenBank/DDBJ databases">
        <title>Genome sequence and analysis of novel Kurthia sp.</title>
        <authorList>
            <person name="Lawson J.N."/>
            <person name="Gonzalez J.E."/>
            <person name="Rinauldi L."/>
            <person name="Xuan Z."/>
            <person name="Firman A."/>
            <person name="Shaddox L."/>
            <person name="Trudeau A."/>
            <person name="Shah S."/>
            <person name="Reiman D."/>
        </authorList>
    </citation>
    <scope>NUCLEOTIDE SEQUENCE [LARGE SCALE GENOMIC DNA]</scope>
    <source>
        <strain evidence="15 16">3B1D</strain>
    </source>
</reference>
<dbReference type="InterPro" id="IPR029039">
    <property type="entry name" value="Flavoprotein-like_sf"/>
</dbReference>
<organism evidence="15 16">
    <name type="scientific">Candidatus Kurthia intestinigallinarum</name>
    <dbReference type="NCBI Taxonomy" id="1562256"/>
    <lineage>
        <taxon>Bacteria</taxon>
        <taxon>Bacillati</taxon>
        <taxon>Bacillota</taxon>
        <taxon>Bacilli</taxon>
        <taxon>Bacillales</taxon>
        <taxon>Caryophanaceae</taxon>
        <taxon>Kurthia</taxon>
    </lineage>
</organism>
<comment type="caution">
    <text evidence="15">The sequence shown here is derived from an EMBL/GenBank/DDBJ whole genome shotgun (WGS) entry which is preliminary data.</text>
</comment>
<keyword evidence="2" id="KW-0813">Transport</keyword>
<dbReference type="PRINTS" id="PR00369">
    <property type="entry name" value="FLAVODOXIN"/>
</dbReference>
<gene>
    <name evidence="15" type="ORF">QI30_06975</name>
</gene>
<comment type="catalytic activity">
    <reaction evidence="11">
        <text>hydrogen sulfide + 3 NADP(+) + 3 H2O = sulfite + 3 NADPH + 4 H(+)</text>
        <dbReference type="Rhea" id="RHEA:13801"/>
        <dbReference type="ChEBI" id="CHEBI:15377"/>
        <dbReference type="ChEBI" id="CHEBI:15378"/>
        <dbReference type="ChEBI" id="CHEBI:17359"/>
        <dbReference type="ChEBI" id="CHEBI:29919"/>
        <dbReference type="ChEBI" id="CHEBI:57783"/>
        <dbReference type="ChEBI" id="CHEBI:58349"/>
        <dbReference type="EC" id="1.8.1.2"/>
    </reaction>
</comment>
<dbReference type="InterPro" id="IPR023173">
    <property type="entry name" value="NADPH_Cyt_P450_Rdtase_alpha"/>
</dbReference>
<dbReference type="PROSITE" id="PS51384">
    <property type="entry name" value="FAD_FR"/>
    <property type="match status" value="1"/>
</dbReference>
<evidence type="ECO:0000256" key="5">
    <source>
        <dbReference type="ARBA" id="ARBA00022643"/>
    </source>
</evidence>
<dbReference type="AlphaFoldDB" id="A0A433RVL5"/>
<dbReference type="SUPFAM" id="SSF63380">
    <property type="entry name" value="Riboflavin synthase domain-like"/>
    <property type="match status" value="1"/>
</dbReference>
<dbReference type="Pfam" id="PF00258">
    <property type="entry name" value="Flavodoxin_1"/>
    <property type="match status" value="1"/>
</dbReference>
<dbReference type="SUPFAM" id="SSF52343">
    <property type="entry name" value="Ferredoxin reductase-like, C-terminal NADP-linked domain"/>
    <property type="match status" value="1"/>
</dbReference>
<dbReference type="SUPFAM" id="SSF52218">
    <property type="entry name" value="Flavoproteins"/>
    <property type="match status" value="1"/>
</dbReference>
<dbReference type="GO" id="GO:0016651">
    <property type="term" value="F:oxidoreductase activity, acting on NAD(P)H"/>
    <property type="evidence" value="ECO:0007669"/>
    <property type="project" value="UniProtKB-ARBA"/>
</dbReference>
<evidence type="ECO:0000256" key="12">
    <source>
        <dbReference type="PIRSR" id="PIRSR000207-1"/>
    </source>
</evidence>
<evidence type="ECO:0000256" key="1">
    <source>
        <dbReference type="ARBA" id="ARBA00012604"/>
    </source>
</evidence>